<keyword evidence="7" id="KW-0479">Metal-binding</keyword>
<evidence type="ECO:0000313" key="12">
    <source>
        <dbReference type="Proteomes" id="UP000887577"/>
    </source>
</evidence>
<evidence type="ECO:0000256" key="9">
    <source>
        <dbReference type="RuleBase" id="RU361193"/>
    </source>
</evidence>
<evidence type="ECO:0000256" key="6">
    <source>
        <dbReference type="PIRSR" id="PIRSR601382-1"/>
    </source>
</evidence>
<keyword evidence="9" id="KW-0326">Glycosidase</keyword>
<dbReference type="PANTHER" id="PTHR11742">
    <property type="entry name" value="MANNOSYL-OLIGOSACCHARIDE ALPHA-1,2-MANNOSIDASE-RELATED"/>
    <property type="match status" value="1"/>
</dbReference>
<feature type="active site" evidence="6">
    <location>
        <position position="511"/>
    </location>
</feature>
<dbReference type="Pfam" id="PF01532">
    <property type="entry name" value="Glyco_hydro_47"/>
    <property type="match status" value="1"/>
</dbReference>
<dbReference type="InterPro" id="IPR050749">
    <property type="entry name" value="Glycosyl_Hydrolase_47"/>
</dbReference>
<evidence type="ECO:0000256" key="4">
    <source>
        <dbReference type="ARBA" id="ARBA00022801"/>
    </source>
</evidence>
<keyword evidence="12" id="KW-1185">Reference proteome</keyword>
<keyword evidence="4 9" id="KW-0378">Hydrolase</keyword>
<feature type="active site" description="Proton donor" evidence="6">
    <location>
        <position position="243"/>
    </location>
</feature>
<evidence type="ECO:0000256" key="5">
    <source>
        <dbReference type="ARBA" id="ARBA00023157"/>
    </source>
</evidence>
<dbReference type="GO" id="GO:0005509">
    <property type="term" value="F:calcium ion binding"/>
    <property type="evidence" value="ECO:0007669"/>
    <property type="project" value="InterPro"/>
</dbReference>
<evidence type="ECO:0000256" key="2">
    <source>
        <dbReference type="ARBA" id="ARBA00004922"/>
    </source>
</evidence>
<evidence type="ECO:0000256" key="10">
    <source>
        <dbReference type="SAM" id="MobiDB-lite"/>
    </source>
</evidence>
<feature type="binding site" evidence="7">
    <location>
        <position position="596"/>
    </location>
    <ligand>
        <name>Ca(2+)</name>
        <dbReference type="ChEBI" id="CHEBI:29108"/>
    </ligand>
</feature>
<dbReference type="SUPFAM" id="SSF48225">
    <property type="entry name" value="Seven-hairpin glycosidases"/>
    <property type="match status" value="1"/>
</dbReference>
<evidence type="ECO:0000256" key="11">
    <source>
        <dbReference type="SAM" id="Phobius"/>
    </source>
</evidence>
<comment type="similarity">
    <text evidence="3 9">Belongs to the glycosyl hydrolase 47 family.</text>
</comment>
<feature type="disulfide bond" evidence="8">
    <location>
        <begin position="440"/>
        <end position="473"/>
    </location>
</feature>
<dbReference type="WBParaSite" id="PSU_v2.g758.t1">
    <property type="protein sequence ID" value="PSU_v2.g758.t1"/>
    <property type="gene ID" value="PSU_v2.g758"/>
</dbReference>
<dbReference type="InterPro" id="IPR012341">
    <property type="entry name" value="6hp_glycosidase-like_sf"/>
</dbReference>
<dbReference type="GO" id="GO:0005783">
    <property type="term" value="C:endoplasmic reticulum"/>
    <property type="evidence" value="ECO:0007669"/>
    <property type="project" value="TreeGrafter"/>
</dbReference>
<keyword evidence="7" id="KW-0106">Calcium</keyword>
<dbReference type="GO" id="GO:0000139">
    <property type="term" value="C:Golgi membrane"/>
    <property type="evidence" value="ECO:0007669"/>
    <property type="project" value="TreeGrafter"/>
</dbReference>
<dbReference type="Proteomes" id="UP000887577">
    <property type="component" value="Unplaced"/>
</dbReference>
<comment type="cofactor">
    <cofactor evidence="1 7">
        <name>Ca(2+)</name>
        <dbReference type="ChEBI" id="CHEBI:29108"/>
    </cofactor>
</comment>
<name>A0A914Z4G1_9BILA</name>
<keyword evidence="11" id="KW-0472">Membrane</keyword>
<dbReference type="AlphaFoldDB" id="A0A914Z4G1"/>
<keyword evidence="11" id="KW-1133">Transmembrane helix</keyword>
<dbReference type="GO" id="GO:0005975">
    <property type="term" value="P:carbohydrate metabolic process"/>
    <property type="evidence" value="ECO:0007669"/>
    <property type="project" value="InterPro"/>
</dbReference>
<evidence type="ECO:0000256" key="1">
    <source>
        <dbReference type="ARBA" id="ARBA00001913"/>
    </source>
</evidence>
<evidence type="ECO:0000256" key="7">
    <source>
        <dbReference type="PIRSR" id="PIRSR601382-2"/>
    </source>
</evidence>
<reference evidence="13" key="1">
    <citation type="submission" date="2022-11" db="UniProtKB">
        <authorList>
            <consortium name="WormBaseParasite"/>
        </authorList>
    </citation>
    <scope>IDENTIFICATION</scope>
</reference>
<dbReference type="PANTHER" id="PTHR11742:SF96">
    <property type="entry name" value="MANNOSYL-OLIGOSACCHARIDE 1,2-ALPHA-MANNOSIDASE C52E4.5"/>
    <property type="match status" value="1"/>
</dbReference>
<feature type="compositionally biased region" description="Basic and acidic residues" evidence="10">
    <location>
        <begin position="103"/>
        <end position="135"/>
    </location>
</feature>
<dbReference type="InterPro" id="IPR036026">
    <property type="entry name" value="Seven-hairpin_glycosidases"/>
</dbReference>
<organism evidence="12 13">
    <name type="scientific">Panagrolaimus superbus</name>
    <dbReference type="NCBI Taxonomy" id="310955"/>
    <lineage>
        <taxon>Eukaryota</taxon>
        <taxon>Metazoa</taxon>
        <taxon>Ecdysozoa</taxon>
        <taxon>Nematoda</taxon>
        <taxon>Chromadorea</taxon>
        <taxon>Rhabditida</taxon>
        <taxon>Tylenchina</taxon>
        <taxon>Panagrolaimomorpha</taxon>
        <taxon>Panagrolaimoidea</taxon>
        <taxon>Panagrolaimidae</taxon>
        <taxon>Panagrolaimus</taxon>
    </lineage>
</organism>
<keyword evidence="5 8" id="KW-1015">Disulfide bond</keyword>
<comment type="pathway">
    <text evidence="2">Protein modification; protein glycosylation.</text>
</comment>
<feature type="active site" evidence="6">
    <location>
        <position position="376"/>
    </location>
</feature>
<dbReference type="InterPro" id="IPR001382">
    <property type="entry name" value="Glyco_hydro_47"/>
</dbReference>
<dbReference type="FunFam" id="1.50.10.10:FF:000055">
    <property type="entry name" value="alpha-1,2-Mannosidase"/>
    <property type="match status" value="1"/>
</dbReference>
<evidence type="ECO:0000256" key="3">
    <source>
        <dbReference type="ARBA" id="ARBA00007658"/>
    </source>
</evidence>
<dbReference type="Gene3D" id="1.50.10.10">
    <property type="match status" value="1"/>
</dbReference>
<keyword evidence="11" id="KW-0812">Transmembrane</keyword>
<evidence type="ECO:0000256" key="8">
    <source>
        <dbReference type="PIRSR" id="PIRSR601382-3"/>
    </source>
</evidence>
<proteinExistence type="inferred from homology"/>
<feature type="region of interest" description="Disordered" evidence="10">
    <location>
        <begin position="103"/>
        <end position="152"/>
    </location>
</feature>
<feature type="active site" description="Proton donor" evidence="6">
    <location>
        <position position="487"/>
    </location>
</feature>
<accession>A0A914Z4G1</accession>
<feature type="transmembrane region" description="Helical" evidence="11">
    <location>
        <begin position="12"/>
        <end position="30"/>
    </location>
</feature>
<evidence type="ECO:0000313" key="13">
    <source>
        <dbReference type="WBParaSite" id="PSU_v2.g758.t1"/>
    </source>
</evidence>
<dbReference type="PRINTS" id="PR00747">
    <property type="entry name" value="GLYHDRLASE47"/>
</dbReference>
<dbReference type="EC" id="3.2.1.-" evidence="9"/>
<dbReference type="GO" id="GO:0004571">
    <property type="term" value="F:mannosyl-oligosaccharide 1,2-alpha-mannosidase activity"/>
    <property type="evidence" value="ECO:0007669"/>
    <property type="project" value="InterPro"/>
</dbReference>
<sequence length="616" mass="68870">MKTVFPKLRILLYFSVISGAVLLLLIFQLISSADKGLTQNSKVIIRDAIIRAKIEPIEPINAKEQTPQIPAAAEHSVDFVDEKIDKKISDEIVDDAKEEGIAEEKKDNIVDNKEDKVDKQKEVSEQKESEGKTESEAAPDAGKQVIQAPSDVDAEKREKIKEMMKFAWQGYKNYSWGANELKPIAKMAHSQQIFGGSGMAATIIDAADTLYIMGMKDEYEQARVYIRDEFSIKKATGQLSVFETTIRFVGGLLTLFGLTGEEFYKTKAQEVANALLPAFDTPSGISKSLVNPVTNASSNYNWAQGGSSILAEFGSLHLEFEYLSHITGNSIYAEKVKKIRNVLDKAQKPEGLYSNYMSPNTGTFTGSHVSLGALGDSFYEYLIKSYLLTNKTDSQAIRMHKEASEAIQKHMVFTSKGGLRYLAELRSLNSPEHKMGHLACFAPGMFGLEAIHETDPERKAKVLKLAEDLANTCHESYIRSESKIGPEMFYFNDRAEAITISGEKGYILRPEVLEGFFYLWRLTGNQKYKDWVWDGISAMDKYCRVGAGFAGLKNVYKPAEGHDDVQQSFFLAETLKYAYLTFDNTAIPLDKYVFNTEAHPFPIWNPNSDSVSAKTE</sequence>
<protein>
    <recommendedName>
        <fullName evidence="9">alpha-1,2-Mannosidase</fullName>
        <ecNumber evidence="9">3.2.1.-</ecNumber>
    </recommendedName>
</protein>